<dbReference type="EMBL" id="CAJZBQ010000017">
    <property type="protein sequence ID" value="CAG9317098.1"/>
    <property type="molecule type" value="Genomic_DNA"/>
</dbReference>
<comment type="caution">
    <text evidence="1">The sequence shown here is derived from an EMBL/GenBank/DDBJ whole genome shotgun (WGS) entry which is preliminary data.</text>
</comment>
<proteinExistence type="predicted"/>
<keyword evidence="2" id="KW-1185">Reference proteome</keyword>
<sequence length="102" mass="11590">MAICKGAIGIRTTHFAFMIMRLGFYISPVKGWYAGERGACSLDSPRESERLVFPIPFCDSEEALVATRLQVINKSPHMNLRSWQYCQQEYSDNQDKSVGLII</sequence>
<organism evidence="1 2">
    <name type="scientific">Blepharisma stoltei</name>
    <dbReference type="NCBI Taxonomy" id="1481888"/>
    <lineage>
        <taxon>Eukaryota</taxon>
        <taxon>Sar</taxon>
        <taxon>Alveolata</taxon>
        <taxon>Ciliophora</taxon>
        <taxon>Postciliodesmatophora</taxon>
        <taxon>Heterotrichea</taxon>
        <taxon>Heterotrichida</taxon>
        <taxon>Blepharismidae</taxon>
        <taxon>Blepharisma</taxon>
    </lineage>
</organism>
<accession>A0AAU9IVG8</accession>
<reference evidence="1" key="1">
    <citation type="submission" date="2021-09" db="EMBL/GenBank/DDBJ databases">
        <authorList>
            <consortium name="AG Swart"/>
            <person name="Singh M."/>
            <person name="Singh A."/>
            <person name="Seah K."/>
            <person name="Emmerich C."/>
        </authorList>
    </citation>
    <scope>NUCLEOTIDE SEQUENCE</scope>
    <source>
        <strain evidence="1">ATCC30299</strain>
    </source>
</reference>
<dbReference type="AlphaFoldDB" id="A0AAU9IVG8"/>
<evidence type="ECO:0000313" key="2">
    <source>
        <dbReference type="Proteomes" id="UP001162131"/>
    </source>
</evidence>
<dbReference type="Proteomes" id="UP001162131">
    <property type="component" value="Unassembled WGS sequence"/>
</dbReference>
<protein>
    <submittedName>
        <fullName evidence="1">Uncharacterized protein</fullName>
    </submittedName>
</protein>
<evidence type="ECO:0000313" key="1">
    <source>
        <dbReference type="EMBL" id="CAG9317098.1"/>
    </source>
</evidence>
<gene>
    <name evidence="1" type="ORF">BSTOLATCC_MIC17767</name>
</gene>
<name>A0AAU9IVG8_9CILI</name>